<dbReference type="SUPFAM" id="SSF52087">
    <property type="entry name" value="CRAL/TRIO domain"/>
    <property type="match status" value="1"/>
</dbReference>
<feature type="compositionally biased region" description="Basic and acidic residues" evidence="7">
    <location>
        <begin position="421"/>
        <end position="443"/>
    </location>
</feature>
<reference evidence="9" key="2">
    <citation type="journal article" date="2024" name="Plant">
        <title>Genomic evolution and insights into agronomic trait innovations of Sesamum species.</title>
        <authorList>
            <person name="Miao H."/>
            <person name="Wang L."/>
            <person name="Qu L."/>
            <person name="Liu H."/>
            <person name="Sun Y."/>
            <person name="Le M."/>
            <person name="Wang Q."/>
            <person name="Wei S."/>
            <person name="Zheng Y."/>
            <person name="Lin W."/>
            <person name="Duan Y."/>
            <person name="Cao H."/>
            <person name="Xiong S."/>
            <person name="Wang X."/>
            <person name="Wei L."/>
            <person name="Li C."/>
            <person name="Ma Q."/>
            <person name="Ju M."/>
            <person name="Zhao R."/>
            <person name="Li G."/>
            <person name="Mu C."/>
            <person name="Tian Q."/>
            <person name="Mei H."/>
            <person name="Zhang T."/>
            <person name="Gao T."/>
            <person name="Zhang H."/>
        </authorList>
    </citation>
    <scope>NUCLEOTIDE SEQUENCE</scope>
    <source>
        <strain evidence="9">3651</strain>
    </source>
</reference>
<name>A0AAE2CP20_9LAMI</name>
<evidence type="ECO:0000256" key="7">
    <source>
        <dbReference type="SAM" id="MobiDB-lite"/>
    </source>
</evidence>
<dbReference type="SMART" id="SM01100">
    <property type="entry name" value="CRAL_TRIO_N"/>
    <property type="match status" value="1"/>
</dbReference>
<comment type="similarity">
    <text evidence="6">Belongs to the SFH family.</text>
</comment>
<dbReference type="Gene3D" id="1.10.8.20">
    <property type="entry name" value="N-terminal domain of phosphatidylinositol transfer protein sec14p"/>
    <property type="match status" value="1"/>
</dbReference>
<dbReference type="InterPro" id="IPR001251">
    <property type="entry name" value="CRAL-TRIO_dom"/>
</dbReference>
<dbReference type="FunFam" id="3.40.525.10:FF:000011">
    <property type="entry name" value="SEC14 cytosolic factor"/>
    <property type="match status" value="1"/>
</dbReference>
<dbReference type="SMART" id="SM00516">
    <property type="entry name" value="SEC14"/>
    <property type="match status" value="1"/>
</dbReference>
<dbReference type="InterPro" id="IPR036273">
    <property type="entry name" value="CRAL/TRIO_N_dom_sf"/>
</dbReference>
<feature type="compositionally biased region" description="Polar residues" evidence="7">
    <location>
        <begin position="13"/>
        <end position="22"/>
    </location>
</feature>
<gene>
    <name evidence="9" type="ORF">Salat_1229300</name>
</gene>
<feature type="region of interest" description="Disordered" evidence="7">
    <location>
        <begin position="1"/>
        <end position="30"/>
    </location>
</feature>
<keyword evidence="4" id="KW-0333">Golgi apparatus</keyword>
<dbReference type="GO" id="GO:0005886">
    <property type="term" value="C:plasma membrane"/>
    <property type="evidence" value="ECO:0007669"/>
    <property type="project" value="UniProtKB-SubCell"/>
</dbReference>
<dbReference type="PROSITE" id="PS50191">
    <property type="entry name" value="CRAL_TRIO"/>
    <property type="match status" value="1"/>
</dbReference>
<keyword evidence="3" id="KW-0813">Transport</keyword>
<dbReference type="SUPFAM" id="SSF46938">
    <property type="entry name" value="CRAL/TRIO N-terminal domain"/>
    <property type="match status" value="1"/>
</dbReference>
<protein>
    <submittedName>
        <fullName evidence="9">Phosphatidylinositol/phosphatidylcholine transfer protein SFH6</fullName>
    </submittedName>
</protein>
<evidence type="ECO:0000256" key="4">
    <source>
        <dbReference type="ARBA" id="ARBA00023034"/>
    </source>
</evidence>
<evidence type="ECO:0000256" key="2">
    <source>
        <dbReference type="ARBA" id="ARBA00004395"/>
    </source>
</evidence>
<dbReference type="InterPro" id="IPR036865">
    <property type="entry name" value="CRAL-TRIO_dom_sf"/>
</dbReference>
<keyword evidence="10" id="KW-1185">Reference proteome</keyword>
<evidence type="ECO:0000259" key="8">
    <source>
        <dbReference type="PROSITE" id="PS50191"/>
    </source>
</evidence>
<dbReference type="AlphaFoldDB" id="A0AAE2CP20"/>
<evidence type="ECO:0000313" key="9">
    <source>
        <dbReference type="EMBL" id="KAK4429290.1"/>
    </source>
</evidence>
<accession>A0AAE2CP20</accession>
<evidence type="ECO:0000256" key="1">
    <source>
        <dbReference type="ARBA" id="ARBA00004202"/>
    </source>
</evidence>
<comment type="subcellular location">
    <subcellularLocation>
        <location evidence="1">Cell membrane</location>
        <topology evidence="1">Peripheral membrane protein</topology>
    </subcellularLocation>
    <subcellularLocation>
        <location evidence="2">Golgi apparatus membrane</location>
        <topology evidence="2">Peripheral membrane protein</topology>
    </subcellularLocation>
</comment>
<organism evidence="9 10">
    <name type="scientific">Sesamum alatum</name>
    <dbReference type="NCBI Taxonomy" id="300844"/>
    <lineage>
        <taxon>Eukaryota</taxon>
        <taxon>Viridiplantae</taxon>
        <taxon>Streptophyta</taxon>
        <taxon>Embryophyta</taxon>
        <taxon>Tracheophyta</taxon>
        <taxon>Spermatophyta</taxon>
        <taxon>Magnoliopsida</taxon>
        <taxon>eudicotyledons</taxon>
        <taxon>Gunneridae</taxon>
        <taxon>Pentapetalae</taxon>
        <taxon>asterids</taxon>
        <taxon>lamiids</taxon>
        <taxon>Lamiales</taxon>
        <taxon>Pedaliaceae</taxon>
        <taxon>Sesamum</taxon>
    </lineage>
</organism>
<dbReference type="EMBL" id="JACGWO010000004">
    <property type="protein sequence ID" value="KAK4429290.1"/>
    <property type="molecule type" value="Genomic_DNA"/>
</dbReference>
<evidence type="ECO:0000256" key="5">
    <source>
        <dbReference type="ARBA" id="ARBA00023054"/>
    </source>
</evidence>
<evidence type="ECO:0000313" key="10">
    <source>
        <dbReference type="Proteomes" id="UP001293254"/>
    </source>
</evidence>
<dbReference type="Pfam" id="PF00650">
    <property type="entry name" value="CRAL_TRIO"/>
    <property type="match status" value="1"/>
</dbReference>
<keyword evidence="5" id="KW-0175">Coiled coil</keyword>
<feature type="domain" description="CRAL-TRIO" evidence="8">
    <location>
        <begin position="198"/>
        <end position="372"/>
    </location>
</feature>
<dbReference type="InterPro" id="IPR011074">
    <property type="entry name" value="CRAL/TRIO_N_dom"/>
</dbReference>
<dbReference type="Gene3D" id="3.40.525.10">
    <property type="entry name" value="CRAL-TRIO lipid binding domain"/>
    <property type="match status" value="1"/>
</dbReference>
<sequence>MMHLQFPMPAAYSRQTQHQMNTLPPRGDGPPPAAALNRLWTKPTHYKLFRVCGSSTMSKTLDRISSPCCGHDEKQKQKSDCENSEERMKVGFLKKAKNASSKLRSSLKNKIRRKKDVGVCEIEDIREMEEQKIVDAFRQVLIADNLLPEGFDDYHVMLRFLKARKFRIEEGKVMWANMLQWRKDFGADTIMEDLDFKELNEVQQYYPHGYHGVDKNGRPVYIERLGMIDLDMLLQITTLDRFVKYQVQEFEKTLAIRFPTCSVAANRHIDSSTTILDVQGLGLMSLGGPVIDFIKLVQKIDNDNYPETLYQMFIINAGPGFRLIWNTVKPLLDPDTTSKIQVLGSKYQGKLLEAIDESELPDFLGGSCTCAIEGGCLRSDKGPWKDQNILKKCMQYREQESQIMRNSSQDVQSRRFIGKNDAVKPSEQKGKEDEIQPSDHKESNLSNDVAPISTKRHRFQVNGQLQRTVQMKLIQRITITVKLACLEEKEATENECSCSTIFNSIEVCS</sequence>
<proteinExistence type="inferred from homology"/>
<dbReference type="InterPro" id="IPR051026">
    <property type="entry name" value="PI/PC_transfer"/>
</dbReference>
<comment type="caution">
    <text evidence="9">The sequence shown here is derived from an EMBL/GenBank/DDBJ whole genome shotgun (WGS) entry which is preliminary data.</text>
</comment>
<reference evidence="9" key="1">
    <citation type="submission" date="2020-06" db="EMBL/GenBank/DDBJ databases">
        <authorList>
            <person name="Li T."/>
            <person name="Hu X."/>
            <person name="Zhang T."/>
            <person name="Song X."/>
            <person name="Zhang H."/>
            <person name="Dai N."/>
            <person name="Sheng W."/>
            <person name="Hou X."/>
            <person name="Wei L."/>
        </authorList>
    </citation>
    <scope>NUCLEOTIDE SEQUENCE</scope>
    <source>
        <strain evidence="9">3651</strain>
        <tissue evidence="9">Leaf</tissue>
    </source>
</reference>
<feature type="region of interest" description="Disordered" evidence="7">
    <location>
        <begin position="401"/>
        <end position="450"/>
    </location>
</feature>
<feature type="compositionally biased region" description="Polar residues" evidence="7">
    <location>
        <begin position="401"/>
        <end position="411"/>
    </location>
</feature>
<dbReference type="Proteomes" id="UP001293254">
    <property type="component" value="Unassembled WGS sequence"/>
</dbReference>
<dbReference type="PANTHER" id="PTHR45657:SF5">
    <property type="entry name" value="PHOSPHATIDYLINOSITOL_PHOSPHATIDYLCHOLINE TRANSFER PROTEIN SFH6"/>
    <property type="match status" value="1"/>
</dbReference>
<keyword evidence="3" id="KW-0653">Protein transport</keyword>
<dbReference type="PANTHER" id="PTHR45657">
    <property type="entry name" value="CRAL-TRIO DOMAIN-CONTAINING PROTEIN YKL091C-RELATED"/>
    <property type="match status" value="1"/>
</dbReference>
<dbReference type="GO" id="GO:0000139">
    <property type="term" value="C:Golgi membrane"/>
    <property type="evidence" value="ECO:0007669"/>
    <property type="project" value="UniProtKB-SubCell"/>
</dbReference>
<evidence type="ECO:0000256" key="3">
    <source>
        <dbReference type="ARBA" id="ARBA00022927"/>
    </source>
</evidence>
<dbReference type="GO" id="GO:0015031">
    <property type="term" value="P:protein transport"/>
    <property type="evidence" value="ECO:0007669"/>
    <property type="project" value="UniProtKB-KW"/>
</dbReference>
<dbReference type="CDD" id="cd00170">
    <property type="entry name" value="SEC14"/>
    <property type="match status" value="1"/>
</dbReference>
<evidence type="ECO:0000256" key="6">
    <source>
        <dbReference type="ARBA" id="ARBA00038020"/>
    </source>
</evidence>